<evidence type="ECO:0000313" key="2">
    <source>
        <dbReference type="EMBL" id="GFS10384.1"/>
    </source>
</evidence>
<feature type="compositionally biased region" description="Low complexity" evidence="1">
    <location>
        <begin position="11"/>
        <end position="24"/>
    </location>
</feature>
<gene>
    <name evidence="2" type="ORF">ElyMa_001322000</name>
</gene>
<protein>
    <submittedName>
        <fullName evidence="2">Uncharacterized protein</fullName>
    </submittedName>
</protein>
<sequence length="111" mass="12828">MSKVLPHDTIQTLQKRLTQQQKTRGSNQKPIGQHKPRERSSTEGRQANSTQHSDTPRTSTPIESTGTKMNKADRSETTPIQKNFKTWPTKKTKPWMVNQKEIQHLSQEKDH</sequence>
<dbReference type="AlphaFoldDB" id="A0AAV4IJG7"/>
<feature type="compositionally biased region" description="Basic and acidic residues" evidence="1">
    <location>
        <begin position="101"/>
        <end position="111"/>
    </location>
</feature>
<organism evidence="2 3">
    <name type="scientific">Elysia marginata</name>
    <dbReference type="NCBI Taxonomy" id="1093978"/>
    <lineage>
        <taxon>Eukaryota</taxon>
        <taxon>Metazoa</taxon>
        <taxon>Spiralia</taxon>
        <taxon>Lophotrochozoa</taxon>
        <taxon>Mollusca</taxon>
        <taxon>Gastropoda</taxon>
        <taxon>Heterobranchia</taxon>
        <taxon>Euthyneura</taxon>
        <taxon>Panpulmonata</taxon>
        <taxon>Sacoglossa</taxon>
        <taxon>Placobranchoidea</taxon>
        <taxon>Plakobranchidae</taxon>
        <taxon>Elysia</taxon>
    </lineage>
</organism>
<feature type="compositionally biased region" description="Polar residues" evidence="1">
    <location>
        <begin position="43"/>
        <end position="68"/>
    </location>
</feature>
<evidence type="ECO:0000313" key="3">
    <source>
        <dbReference type="Proteomes" id="UP000762676"/>
    </source>
</evidence>
<reference evidence="2 3" key="1">
    <citation type="journal article" date="2021" name="Elife">
        <title>Chloroplast acquisition without the gene transfer in kleptoplastic sea slugs, Plakobranchus ocellatus.</title>
        <authorList>
            <person name="Maeda T."/>
            <person name="Takahashi S."/>
            <person name="Yoshida T."/>
            <person name="Shimamura S."/>
            <person name="Takaki Y."/>
            <person name="Nagai Y."/>
            <person name="Toyoda A."/>
            <person name="Suzuki Y."/>
            <person name="Arimoto A."/>
            <person name="Ishii H."/>
            <person name="Satoh N."/>
            <person name="Nishiyama T."/>
            <person name="Hasebe M."/>
            <person name="Maruyama T."/>
            <person name="Minagawa J."/>
            <person name="Obokata J."/>
            <person name="Shigenobu S."/>
        </authorList>
    </citation>
    <scope>NUCLEOTIDE SEQUENCE [LARGE SCALE GENOMIC DNA]</scope>
</reference>
<name>A0AAV4IJG7_9GAST</name>
<dbReference type="Proteomes" id="UP000762676">
    <property type="component" value="Unassembled WGS sequence"/>
</dbReference>
<accession>A0AAV4IJG7</accession>
<comment type="caution">
    <text evidence="2">The sequence shown here is derived from an EMBL/GenBank/DDBJ whole genome shotgun (WGS) entry which is preliminary data.</text>
</comment>
<evidence type="ECO:0000256" key="1">
    <source>
        <dbReference type="SAM" id="MobiDB-lite"/>
    </source>
</evidence>
<dbReference type="EMBL" id="BMAT01002620">
    <property type="protein sequence ID" value="GFS10384.1"/>
    <property type="molecule type" value="Genomic_DNA"/>
</dbReference>
<feature type="region of interest" description="Disordered" evidence="1">
    <location>
        <begin position="1"/>
        <end position="111"/>
    </location>
</feature>
<proteinExistence type="predicted"/>
<keyword evidence="3" id="KW-1185">Reference proteome</keyword>